<gene>
    <name evidence="2" type="ORF">ZIOFF_066437</name>
</gene>
<feature type="region of interest" description="Disordered" evidence="1">
    <location>
        <begin position="81"/>
        <end position="103"/>
    </location>
</feature>
<accession>A0A8J5F039</accession>
<feature type="compositionally biased region" description="Basic residues" evidence="1">
    <location>
        <begin position="90"/>
        <end position="99"/>
    </location>
</feature>
<evidence type="ECO:0000256" key="1">
    <source>
        <dbReference type="SAM" id="MobiDB-lite"/>
    </source>
</evidence>
<sequence>MPLFLLLLVEEPVTIEFPEKQVQRCFTLEEATDTILFCSSIVHDIGYKAATIAVDKDFAVRDSLHRPITFLGSTISNHKDFQKASSGRTRSPKRIKRKKQETADKMTSIELTKNVANSEITSCDNKVTNTIDSAKPPKLESKCNCTVMLFTGAKEEEVLGSGLLRSCKNTTTPHHHQPELSLRMIGGLGLTWRRATMVDDLGAGDQRGQAVTRRALASQFTGGPAVVAENRSEGQWFGAAMVLIGRLDGMFWKDYADGSFFPMTSRFLKLPAILVKKGLRVH</sequence>
<comment type="caution">
    <text evidence="2">The sequence shown here is derived from an EMBL/GenBank/DDBJ whole genome shotgun (WGS) entry which is preliminary data.</text>
</comment>
<name>A0A8J5F039_ZINOF</name>
<dbReference type="EMBL" id="JACMSC010000018">
    <property type="protein sequence ID" value="KAG6477185.1"/>
    <property type="molecule type" value="Genomic_DNA"/>
</dbReference>
<dbReference type="Proteomes" id="UP000734854">
    <property type="component" value="Unassembled WGS sequence"/>
</dbReference>
<reference evidence="2 3" key="1">
    <citation type="submission" date="2020-08" db="EMBL/GenBank/DDBJ databases">
        <title>Plant Genome Project.</title>
        <authorList>
            <person name="Zhang R.-G."/>
        </authorList>
    </citation>
    <scope>NUCLEOTIDE SEQUENCE [LARGE SCALE GENOMIC DNA]</scope>
    <source>
        <tissue evidence="2">Rhizome</tissue>
    </source>
</reference>
<organism evidence="2 3">
    <name type="scientific">Zingiber officinale</name>
    <name type="common">Ginger</name>
    <name type="synonym">Amomum zingiber</name>
    <dbReference type="NCBI Taxonomy" id="94328"/>
    <lineage>
        <taxon>Eukaryota</taxon>
        <taxon>Viridiplantae</taxon>
        <taxon>Streptophyta</taxon>
        <taxon>Embryophyta</taxon>
        <taxon>Tracheophyta</taxon>
        <taxon>Spermatophyta</taxon>
        <taxon>Magnoliopsida</taxon>
        <taxon>Liliopsida</taxon>
        <taxon>Zingiberales</taxon>
        <taxon>Zingiberaceae</taxon>
        <taxon>Zingiber</taxon>
    </lineage>
</organism>
<keyword evidence="3" id="KW-1185">Reference proteome</keyword>
<evidence type="ECO:0000313" key="2">
    <source>
        <dbReference type="EMBL" id="KAG6477185.1"/>
    </source>
</evidence>
<evidence type="ECO:0000313" key="3">
    <source>
        <dbReference type="Proteomes" id="UP000734854"/>
    </source>
</evidence>
<dbReference type="AlphaFoldDB" id="A0A8J5F039"/>
<proteinExistence type="predicted"/>
<protein>
    <submittedName>
        <fullName evidence="2">Uncharacterized protein</fullName>
    </submittedName>
</protein>